<name>A0A4S2KXX8_OPIFE</name>
<reference evidence="1 2" key="1">
    <citation type="journal article" date="2019" name="BMC Genomics">
        <title>New insights from Opisthorchis felineus genome: update on genomics of the epidemiologically important liver flukes.</title>
        <authorList>
            <person name="Ershov N.I."/>
            <person name="Mordvinov V.A."/>
            <person name="Prokhortchouk E.B."/>
            <person name="Pakharukova M.Y."/>
            <person name="Gunbin K.V."/>
            <person name="Ustyantsev K."/>
            <person name="Genaev M.A."/>
            <person name="Blinov A.G."/>
            <person name="Mazur A."/>
            <person name="Boulygina E."/>
            <person name="Tsygankova S."/>
            <person name="Khrameeva E."/>
            <person name="Chekanov N."/>
            <person name="Fan G."/>
            <person name="Xiao A."/>
            <person name="Zhang H."/>
            <person name="Xu X."/>
            <person name="Yang H."/>
            <person name="Solovyev V."/>
            <person name="Lee S.M."/>
            <person name="Liu X."/>
            <person name="Afonnikov D.A."/>
            <person name="Skryabin K.G."/>
        </authorList>
    </citation>
    <scope>NUCLEOTIDE SEQUENCE [LARGE SCALE GENOMIC DNA]</scope>
    <source>
        <strain evidence="1">AK-0245</strain>
        <tissue evidence="1">Whole organism</tissue>
    </source>
</reference>
<sequence>MSEPSALCTNFSVDPVVALAATASSFSACSSSSSHESIDLSRLHTPVPDFIHAVSHCVSNSIFSSLPLVLPLSLSRSWCARTQGASALCEPKLQLGFSIKNKQKNSRSSIFLIKKTRKKLTDGSRTPPDSFSCVVEEIFIVETTGL</sequence>
<organism evidence="1 2">
    <name type="scientific">Opisthorchis felineus</name>
    <dbReference type="NCBI Taxonomy" id="147828"/>
    <lineage>
        <taxon>Eukaryota</taxon>
        <taxon>Metazoa</taxon>
        <taxon>Spiralia</taxon>
        <taxon>Lophotrochozoa</taxon>
        <taxon>Platyhelminthes</taxon>
        <taxon>Trematoda</taxon>
        <taxon>Digenea</taxon>
        <taxon>Opisthorchiida</taxon>
        <taxon>Opisthorchiata</taxon>
        <taxon>Opisthorchiidae</taxon>
        <taxon>Opisthorchis</taxon>
    </lineage>
</organism>
<protein>
    <submittedName>
        <fullName evidence="1">Uncharacterized protein</fullName>
    </submittedName>
</protein>
<dbReference type="EMBL" id="SJOL01009893">
    <property type="protein sequence ID" value="TGZ54900.1"/>
    <property type="molecule type" value="Genomic_DNA"/>
</dbReference>
<gene>
    <name evidence="1" type="ORF">CRM22_010531</name>
</gene>
<dbReference type="AlphaFoldDB" id="A0A4S2KXX8"/>
<keyword evidence="2" id="KW-1185">Reference proteome</keyword>
<proteinExistence type="predicted"/>
<comment type="caution">
    <text evidence="1">The sequence shown here is derived from an EMBL/GenBank/DDBJ whole genome shotgun (WGS) entry which is preliminary data.</text>
</comment>
<evidence type="ECO:0000313" key="1">
    <source>
        <dbReference type="EMBL" id="TGZ54900.1"/>
    </source>
</evidence>
<accession>A0A4S2KXX8</accession>
<evidence type="ECO:0000313" key="2">
    <source>
        <dbReference type="Proteomes" id="UP000308267"/>
    </source>
</evidence>
<dbReference type="Proteomes" id="UP000308267">
    <property type="component" value="Unassembled WGS sequence"/>
</dbReference>